<dbReference type="RefSeq" id="WP_086543155.1">
    <property type="nucleotide sequence ID" value="NZ_MSSW01000063.1"/>
</dbReference>
<evidence type="ECO:0000313" key="2">
    <source>
        <dbReference type="EMBL" id="REG81069.1"/>
    </source>
</evidence>
<feature type="signal peptide" evidence="1">
    <location>
        <begin position="1"/>
        <end position="23"/>
    </location>
</feature>
<evidence type="ECO:0008006" key="4">
    <source>
        <dbReference type="Google" id="ProtNLM"/>
    </source>
</evidence>
<dbReference type="OrthoDB" id="978645at2"/>
<dbReference type="EMBL" id="QUNF01000029">
    <property type="protein sequence ID" value="REG81069.1"/>
    <property type="molecule type" value="Genomic_DNA"/>
</dbReference>
<feature type="chain" id="PRO_5017786953" description="Outer membrane insertion C-signal" evidence="1">
    <location>
        <begin position="24"/>
        <end position="156"/>
    </location>
</feature>
<evidence type="ECO:0000256" key="1">
    <source>
        <dbReference type="SAM" id="SignalP"/>
    </source>
</evidence>
<reference evidence="2 3" key="1">
    <citation type="submission" date="2018-08" db="EMBL/GenBank/DDBJ databases">
        <title>Genomic Encyclopedia of Archaeal and Bacterial Type Strains, Phase II (KMG-II): from individual species to whole genera.</title>
        <authorList>
            <person name="Goeker M."/>
        </authorList>
    </citation>
    <scope>NUCLEOTIDE SEQUENCE [LARGE SCALE GENOMIC DNA]</scope>
    <source>
        <strain evidence="2 3">DSM 15986</strain>
    </source>
</reference>
<proteinExistence type="predicted"/>
<sequence length="156" mass="17226">MKYLKIISLVLFFGLAAAHESNAQEVGIRFGNFYGNNVAIDGVFGLGQFSRIHADLSFGGNGVGLDALWNPIYRPVSTSDFNYYLGFGPSFYFGDPFAFGVAGEIGIEYAFEEVPIVIGLDWRPNLRIVENTDFLADQFGLNIRWRFGNDGSSSTN</sequence>
<comment type="caution">
    <text evidence="2">The sequence shown here is derived from an EMBL/GenBank/DDBJ whole genome shotgun (WGS) entry which is preliminary data.</text>
</comment>
<gene>
    <name evidence="2" type="ORF">C8N25_12914</name>
</gene>
<accession>A0A3E0DEG0</accession>
<protein>
    <recommendedName>
        <fullName evidence="4">Outer membrane insertion C-signal</fullName>
    </recommendedName>
</protein>
<keyword evidence="3" id="KW-1185">Reference proteome</keyword>
<dbReference type="AlphaFoldDB" id="A0A3E0DEG0"/>
<name>A0A3E0DEG0_9BACT</name>
<dbReference type="Proteomes" id="UP000256405">
    <property type="component" value="Unassembled WGS sequence"/>
</dbReference>
<evidence type="ECO:0000313" key="3">
    <source>
        <dbReference type="Proteomes" id="UP000256405"/>
    </source>
</evidence>
<keyword evidence="1" id="KW-0732">Signal</keyword>
<organism evidence="2 3">
    <name type="scientific">Algoriphagus antarcticus</name>
    <dbReference type="NCBI Taxonomy" id="238540"/>
    <lineage>
        <taxon>Bacteria</taxon>
        <taxon>Pseudomonadati</taxon>
        <taxon>Bacteroidota</taxon>
        <taxon>Cytophagia</taxon>
        <taxon>Cytophagales</taxon>
        <taxon>Cyclobacteriaceae</taxon>
        <taxon>Algoriphagus</taxon>
    </lineage>
</organism>